<gene>
    <name evidence="3" type="ORF">FA15DRAFT_584786</name>
</gene>
<evidence type="ECO:0000313" key="3">
    <source>
        <dbReference type="EMBL" id="TFK28165.1"/>
    </source>
</evidence>
<name>A0A5C3L674_COPMA</name>
<feature type="domain" description="Aerobactin siderophore biosynthesis IucA/IucC-like C-terminal" evidence="2">
    <location>
        <begin position="450"/>
        <end position="604"/>
    </location>
</feature>
<dbReference type="InterPro" id="IPR037455">
    <property type="entry name" value="LucA/IucC-like"/>
</dbReference>
<dbReference type="PANTHER" id="PTHR34384:SF5">
    <property type="entry name" value="L-2,3-DIAMINOPROPANOATE--CITRATE LIGASE"/>
    <property type="match status" value="1"/>
</dbReference>
<dbReference type="STRING" id="230819.A0A5C3L674"/>
<dbReference type="InterPro" id="IPR022770">
    <property type="entry name" value="IucA/IucC-like_C"/>
</dbReference>
<accession>A0A5C3L674</accession>
<dbReference type="GO" id="GO:0019290">
    <property type="term" value="P:siderophore biosynthetic process"/>
    <property type="evidence" value="ECO:0007669"/>
    <property type="project" value="InterPro"/>
</dbReference>
<dbReference type="GO" id="GO:0016881">
    <property type="term" value="F:acid-amino acid ligase activity"/>
    <property type="evidence" value="ECO:0007669"/>
    <property type="project" value="UniProtKB-ARBA"/>
</dbReference>
<keyword evidence="4" id="KW-1185">Reference proteome</keyword>
<dbReference type="PANTHER" id="PTHR34384">
    <property type="entry name" value="L-2,3-DIAMINOPROPANOATE--CITRATE LIGASE"/>
    <property type="match status" value="1"/>
</dbReference>
<organism evidence="3 4">
    <name type="scientific">Coprinopsis marcescibilis</name>
    <name type="common">Agaric fungus</name>
    <name type="synonym">Psathyrella marcescibilis</name>
    <dbReference type="NCBI Taxonomy" id="230819"/>
    <lineage>
        <taxon>Eukaryota</taxon>
        <taxon>Fungi</taxon>
        <taxon>Dikarya</taxon>
        <taxon>Basidiomycota</taxon>
        <taxon>Agaricomycotina</taxon>
        <taxon>Agaricomycetes</taxon>
        <taxon>Agaricomycetidae</taxon>
        <taxon>Agaricales</taxon>
        <taxon>Agaricineae</taxon>
        <taxon>Psathyrellaceae</taxon>
        <taxon>Coprinopsis</taxon>
    </lineage>
</organism>
<evidence type="ECO:0000259" key="1">
    <source>
        <dbReference type="Pfam" id="PF04183"/>
    </source>
</evidence>
<dbReference type="Pfam" id="PF04183">
    <property type="entry name" value="IucA_IucC"/>
    <property type="match status" value="1"/>
</dbReference>
<dbReference type="Pfam" id="PF06276">
    <property type="entry name" value="FhuF"/>
    <property type="match status" value="1"/>
</dbReference>
<reference evidence="3 4" key="1">
    <citation type="journal article" date="2019" name="Nat. Ecol. Evol.">
        <title>Megaphylogeny resolves global patterns of mushroom evolution.</title>
        <authorList>
            <person name="Varga T."/>
            <person name="Krizsan K."/>
            <person name="Foldi C."/>
            <person name="Dima B."/>
            <person name="Sanchez-Garcia M."/>
            <person name="Sanchez-Ramirez S."/>
            <person name="Szollosi G.J."/>
            <person name="Szarkandi J.G."/>
            <person name="Papp V."/>
            <person name="Albert L."/>
            <person name="Andreopoulos W."/>
            <person name="Angelini C."/>
            <person name="Antonin V."/>
            <person name="Barry K.W."/>
            <person name="Bougher N.L."/>
            <person name="Buchanan P."/>
            <person name="Buyck B."/>
            <person name="Bense V."/>
            <person name="Catcheside P."/>
            <person name="Chovatia M."/>
            <person name="Cooper J."/>
            <person name="Damon W."/>
            <person name="Desjardin D."/>
            <person name="Finy P."/>
            <person name="Geml J."/>
            <person name="Haridas S."/>
            <person name="Hughes K."/>
            <person name="Justo A."/>
            <person name="Karasinski D."/>
            <person name="Kautmanova I."/>
            <person name="Kiss B."/>
            <person name="Kocsube S."/>
            <person name="Kotiranta H."/>
            <person name="LaButti K.M."/>
            <person name="Lechner B.E."/>
            <person name="Liimatainen K."/>
            <person name="Lipzen A."/>
            <person name="Lukacs Z."/>
            <person name="Mihaltcheva S."/>
            <person name="Morgado L.N."/>
            <person name="Niskanen T."/>
            <person name="Noordeloos M.E."/>
            <person name="Ohm R.A."/>
            <person name="Ortiz-Santana B."/>
            <person name="Ovrebo C."/>
            <person name="Racz N."/>
            <person name="Riley R."/>
            <person name="Savchenko A."/>
            <person name="Shiryaev A."/>
            <person name="Soop K."/>
            <person name="Spirin V."/>
            <person name="Szebenyi C."/>
            <person name="Tomsovsky M."/>
            <person name="Tulloss R.E."/>
            <person name="Uehling J."/>
            <person name="Grigoriev I.V."/>
            <person name="Vagvolgyi C."/>
            <person name="Papp T."/>
            <person name="Martin F.M."/>
            <person name="Miettinen O."/>
            <person name="Hibbett D.S."/>
            <person name="Nagy L.G."/>
        </authorList>
    </citation>
    <scope>NUCLEOTIDE SEQUENCE [LARGE SCALE GENOMIC DNA]</scope>
    <source>
        <strain evidence="3 4">CBS 121175</strain>
    </source>
</reference>
<protein>
    <recommendedName>
        <fullName evidence="5">Aerobactin siderophore biosynthesis IucA/IucC N-terminal domain-containing protein</fullName>
    </recommendedName>
</protein>
<proteinExistence type="predicted"/>
<dbReference type="EMBL" id="ML210158">
    <property type="protein sequence ID" value="TFK28165.1"/>
    <property type="molecule type" value="Genomic_DNA"/>
</dbReference>
<dbReference type="OrthoDB" id="2117718at2759"/>
<feature type="domain" description="Aerobactin siderophore biosynthesis IucA/IucC N-terminal" evidence="1">
    <location>
        <begin position="202"/>
        <end position="422"/>
    </location>
</feature>
<evidence type="ECO:0008006" key="5">
    <source>
        <dbReference type="Google" id="ProtNLM"/>
    </source>
</evidence>
<evidence type="ECO:0000259" key="2">
    <source>
        <dbReference type="Pfam" id="PF06276"/>
    </source>
</evidence>
<dbReference type="Gene3D" id="1.10.510.40">
    <property type="match status" value="1"/>
</dbReference>
<dbReference type="InterPro" id="IPR007310">
    <property type="entry name" value="Aerobactin_biosyn_IucA/IucC_N"/>
</dbReference>
<dbReference type="AlphaFoldDB" id="A0A5C3L674"/>
<sequence length="637" mass="71511">MAVKSGLDYSRLAVLNPTDRAHFATSARLLSCLVTESLVDALYYRHVTRSSSGFAAIKLSGKLLDVLGILAIIPLHHEPVLGEGAGDPSGARRITLLDPLDMLPVILMADEQGTGQPVNNENLEASSILSILESGAWSNTHLVRLVQTLDPTPLWRKFAHSIGVDAALSRDIESEFSSSVEWQEHSFKHPPPVPQFEDSSVVWEQSIVQGHPTHPMHKTRRFLAPVPQFKPGEFDLLRPMLRFIAVPKSVLKVTYNFEELLAPLLSVIEERSGKKMVVPEDHIVIPIHELQVYHIKDKFAEASIYPAEFSLPLHAQQSLRSVVVPDAYRHLHLKLAVGIKLTSAVRTISPESAYLGPRFSTRVVPALRLDPNIVTVAKELASVVHSNPDGEIAKHCAALIREYHEGISEDHKERLIVCTSLVENGHSGLHGNVPPVIRIFDLDTEEKRLRWLEKFLDVFFRAFLPTVLYNGVGFECHPQNCVARFDIQTKELIGFIIRDFGGIRVHPPTLKETTGVDIDFIEGHSIISPDLDDVYTRMYHTVFHNHLQQLIRVLDLHYNGKGWALVRAQLRANIPSSHPLYHAWLSPSRTTLPGKCFMRMRLSGMYRHHLHGPFPNLIHYRGVGVEDNGSTSRRARL</sequence>
<dbReference type="Proteomes" id="UP000307440">
    <property type="component" value="Unassembled WGS sequence"/>
</dbReference>
<evidence type="ECO:0000313" key="4">
    <source>
        <dbReference type="Proteomes" id="UP000307440"/>
    </source>
</evidence>